<dbReference type="Pfam" id="PF00126">
    <property type="entry name" value="HTH_1"/>
    <property type="match status" value="1"/>
</dbReference>
<feature type="domain" description="HTH lysR-type" evidence="5">
    <location>
        <begin position="8"/>
        <end position="66"/>
    </location>
</feature>
<dbReference type="PANTHER" id="PTHR30346:SF0">
    <property type="entry name" value="HCA OPERON TRANSCRIPTIONAL ACTIVATOR HCAR"/>
    <property type="match status" value="1"/>
</dbReference>
<dbReference type="GO" id="GO:0003700">
    <property type="term" value="F:DNA-binding transcription factor activity"/>
    <property type="evidence" value="ECO:0007669"/>
    <property type="project" value="InterPro"/>
</dbReference>
<keyword evidence="4" id="KW-0804">Transcription</keyword>
<dbReference type="Pfam" id="PF03466">
    <property type="entry name" value="LysR_substrate"/>
    <property type="match status" value="1"/>
</dbReference>
<dbReference type="Proteomes" id="UP001139502">
    <property type="component" value="Unassembled WGS sequence"/>
</dbReference>
<dbReference type="InterPro" id="IPR036390">
    <property type="entry name" value="WH_DNA-bd_sf"/>
</dbReference>
<evidence type="ECO:0000256" key="2">
    <source>
        <dbReference type="ARBA" id="ARBA00023015"/>
    </source>
</evidence>
<dbReference type="RefSeq" id="WP_254165892.1">
    <property type="nucleotide sequence ID" value="NZ_JANAFB010000011.1"/>
</dbReference>
<keyword evidence="2" id="KW-0805">Transcription regulation</keyword>
<dbReference type="PANTHER" id="PTHR30346">
    <property type="entry name" value="TRANSCRIPTIONAL DUAL REGULATOR HCAR-RELATED"/>
    <property type="match status" value="1"/>
</dbReference>
<evidence type="ECO:0000256" key="1">
    <source>
        <dbReference type="ARBA" id="ARBA00009437"/>
    </source>
</evidence>
<dbReference type="SUPFAM" id="SSF46785">
    <property type="entry name" value="Winged helix' DNA-binding domain"/>
    <property type="match status" value="1"/>
</dbReference>
<keyword evidence="7" id="KW-1185">Reference proteome</keyword>
<dbReference type="Gene3D" id="3.40.190.10">
    <property type="entry name" value="Periplasmic binding protein-like II"/>
    <property type="match status" value="2"/>
</dbReference>
<dbReference type="PROSITE" id="PS50931">
    <property type="entry name" value="HTH_LYSR"/>
    <property type="match status" value="1"/>
</dbReference>
<dbReference type="EMBL" id="JANAFB010000011">
    <property type="protein sequence ID" value="MCP3425608.1"/>
    <property type="molecule type" value="Genomic_DNA"/>
</dbReference>
<dbReference type="InterPro" id="IPR000847">
    <property type="entry name" value="LysR_HTH_N"/>
</dbReference>
<reference evidence="6" key="1">
    <citation type="submission" date="2022-06" db="EMBL/GenBank/DDBJ databases">
        <title>Rothia sp. isolated from sandalwood seedling.</title>
        <authorList>
            <person name="Tuikhar N."/>
            <person name="Kirdat K."/>
            <person name="Thorat V."/>
            <person name="Swetha P."/>
            <person name="Padma S."/>
            <person name="Sundararaj R."/>
            <person name="Yadav A."/>
        </authorList>
    </citation>
    <scope>NUCLEOTIDE SEQUENCE</scope>
    <source>
        <strain evidence="6">AR01</strain>
    </source>
</reference>
<organism evidence="6 7">
    <name type="scientific">Rothia santali</name>
    <dbReference type="NCBI Taxonomy" id="2949643"/>
    <lineage>
        <taxon>Bacteria</taxon>
        <taxon>Bacillati</taxon>
        <taxon>Actinomycetota</taxon>
        <taxon>Actinomycetes</taxon>
        <taxon>Micrococcales</taxon>
        <taxon>Micrococcaceae</taxon>
        <taxon>Rothia</taxon>
    </lineage>
</organism>
<sequence length="307" mass="33467">MAGPRDGLTLSQLRYFVRTAELGSMTASAAELYVAQSAVSAAIAQLESAVGCELLLRQRSRGVVLTERGRAFYASALGILAAVDDAVDTLGSERLSGALTAGCFTTLAPFWLPEIHERLTSAYPALDVRIREVTGDEVEQLLLRREMEAVLTYSFDYGRDIDLLRLSEAPLYAALPEGSPLARRDAVTLGELAALPLILLDMGKSANYFLSIFHDARLRPEVHQRFENFEVVRSMVARGHGYTILNQTPAHDLTNEGRRIVRVPISDARSTLRVGVAHRRGERLSRKGQAFVDACREALGDGPAASG</sequence>
<dbReference type="SUPFAM" id="SSF53850">
    <property type="entry name" value="Periplasmic binding protein-like II"/>
    <property type="match status" value="1"/>
</dbReference>
<dbReference type="InterPro" id="IPR005119">
    <property type="entry name" value="LysR_subst-bd"/>
</dbReference>
<evidence type="ECO:0000259" key="5">
    <source>
        <dbReference type="PROSITE" id="PS50931"/>
    </source>
</evidence>
<evidence type="ECO:0000256" key="4">
    <source>
        <dbReference type="ARBA" id="ARBA00023163"/>
    </source>
</evidence>
<evidence type="ECO:0000313" key="6">
    <source>
        <dbReference type="EMBL" id="MCP3425608.1"/>
    </source>
</evidence>
<gene>
    <name evidence="6" type="ORF">NBM05_06160</name>
</gene>
<comment type="caution">
    <text evidence="6">The sequence shown here is derived from an EMBL/GenBank/DDBJ whole genome shotgun (WGS) entry which is preliminary data.</text>
</comment>
<name>A0A9X2HJV2_9MICC</name>
<dbReference type="GO" id="GO:0003677">
    <property type="term" value="F:DNA binding"/>
    <property type="evidence" value="ECO:0007669"/>
    <property type="project" value="UniProtKB-KW"/>
</dbReference>
<evidence type="ECO:0000313" key="7">
    <source>
        <dbReference type="Proteomes" id="UP001139502"/>
    </source>
</evidence>
<accession>A0A9X2HJV2</accession>
<dbReference type="InterPro" id="IPR036388">
    <property type="entry name" value="WH-like_DNA-bd_sf"/>
</dbReference>
<dbReference type="FunFam" id="1.10.10.10:FF:000001">
    <property type="entry name" value="LysR family transcriptional regulator"/>
    <property type="match status" value="1"/>
</dbReference>
<keyword evidence="3" id="KW-0238">DNA-binding</keyword>
<dbReference type="GO" id="GO:0032993">
    <property type="term" value="C:protein-DNA complex"/>
    <property type="evidence" value="ECO:0007669"/>
    <property type="project" value="TreeGrafter"/>
</dbReference>
<proteinExistence type="inferred from homology"/>
<evidence type="ECO:0000256" key="3">
    <source>
        <dbReference type="ARBA" id="ARBA00023125"/>
    </source>
</evidence>
<protein>
    <submittedName>
        <fullName evidence="6">LysR family transcriptional regulator</fullName>
    </submittedName>
</protein>
<comment type="similarity">
    <text evidence="1">Belongs to the LysR transcriptional regulatory family.</text>
</comment>
<dbReference type="PRINTS" id="PR00039">
    <property type="entry name" value="HTHLYSR"/>
</dbReference>
<dbReference type="AlphaFoldDB" id="A0A9X2HJV2"/>
<dbReference type="Gene3D" id="1.10.10.10">
    <property type="entry name" value="Winged helix-like DNA-binding domain superfamily/Winged helix DNA-binding domain"/>
    <property type="match status" value="1"/>
</dbReference>